<accession>A0A6P3B4K8</accession>
<feature type="transmembrane region" description="Helical" evidence="2">
    <location>
        <begin position="440"/>
        <end position="458"/>
    </location>
</feature>
<evidence type="ECO:0000313" key="4">
    <source>
        <dbReference type="Proteomes" id="UP000494274"/>
    </source>
</evidence>
<sequence>MSTSVDRFQRRKALTSRERSPEFANGTPVPESSTDGQVDEALLATLGTDVLVMPDLSVHSAEVDAILKEVTDAYTRGRLEATLEKCKSDVIQSIVGPFGLGKFISAYDKRGGNVDTVHNVRNGVWATDAEREKHESRGEYDPTPYHTHADYKAKNAETSEGVKAGTATDALTGEILRHKQKQLDHVISAKETHDDAGITLAELDHTDMANRPDNLAPTHASINTSKKDKSMSAYLAWLDERKESRNARIEVLSSKTELSDKERKELGKLTQQASVDEARARELDEKARKDRDGEVNRKYYTSEKFALNVLGSGLAEGARMGGQQMIGAAVAEFLVALVDEIQDWYRNGRKDINFKVRFGRVRDRVISRWKEFLAHGLQGALSGFISNLATVVINAFITTHKRVARMVREGVFSMFRAFKTIIVRPEGMTYKQAMHEASKLAFGGALVIGGVAVEEVLVRQLQAIGLGLIADVAGAVIVGSLVAIATLLCALTLDHLDLFGAEAAMRDEQVGNMLKADTEASMAECERMLQALATGAG</sequence>
<feature type="region of interest" description="Disordered" evidence="1">
    <location>
        <begin position="260"/>
        <end position="288"/>
    </location>
</feature>
<dbReference type="EMBL" id="CABVQI010000040">
    <property type="protein sequence ID" value="VWD51638.1"/>
    <property type="molecule type" value="Genomic_DNA"/>
</dbReference>
<reference evidence="3 4" key="1">
    <citation type="submission" date="2019-09" db="EMBL/GenBank/DDBJ databases">
        <authorList>
            <person name="Depoorter E."/>
        </authorList>
    </citation>
    <scope>NUCLEOTIDE SEQUENCE [LARGE SCALE GENOMIC DNA]</scope>
    <source>
        <strain evidence="3">R-18112</strain>
    </source>
</reference>
<keyword evidence="2" id="KW-0812">Transmembrane</keyword>
<gene>
    <name evidence="3" type="ORF">BLA18112_07548</name>
</gene>
<protein>
    <submittedName>
        <fullName evidence="3">Uncharacterized protein</fullName>
    </submittedName>
</protein>
<feature type="transmembrane region" description="Helical" evidence="2">
    <location>
        <begin position="464"/>
        <end position="491"/>
    </location>
</feature>
<feature type="compositionally biased region" description="Basic and acidic residues" evidence="1">
    <location>
        <begin position="276"/>
        <end position="288"/>
    </location>
</feature>
<evidence type="ECO:0000256" key="1">
    <source>
        <dbReference type="SAM" id="MobiDB-lite"/>
    </source>
</evidence>
<feature type="transmembrane region" description="Helical" evidence="2">
    <location>
        <begin position="372"/>
        <end position="397"/>
    </location>
</feature>
<proteinExistence type="predicted"/>
<keyword evidence="2" id="KW-0472">Membrane</keyword>
<organism evidence="3 4">
    <name type="scientific">Burkholderia lata (strain ATCC 17760 / DSM 23089 / LMG 22485 / NCIMB 9086 / R18194 / 383)</name>
    <dbReference type="NCBI Taxonomy" id="482957"/>
    <lineage>
        <taxon>Bacteria</taxon>
        <taxon>Pseudomonadati</taxon>
        <taxon>Pseudomonadota</taxon>
        <taxon>Betaproteobacteria</taxon>
        <taxon>Burkholderiales</taxon>
        <taxon>Burkholderiaceae</taxon>
        <taxon>Burkholderia</taxon>
        <taxon>Burkholderia cepacia complex</taxon>
    </lineage>
</organism>
<keyword evidence="2" id="KW-1133">Transmembrane helix</keyword>
<evidence type="ECO:0000256" key="2">
    <source>
        <dbReference type="SAM" id="Phobius"/>
    </source>
</evidence>
<evidence type="ECO:0000313" key="3">
    <source>
        <dbReference type="EMBL" id="VWD51638.1"/>
    </source>
</evidence>
<dbReference type="AlphaFoldDB" id="A0A6P3B4K8"/>
<name>A0A6P3B4K8_BURL3</name>
<dbReference type="RefSeq" id="WP_175047742.1">
    <property type="nucleotide sequence ID" value="NZ_CABVQI010000040.1"/>
</dbReference>
<feature type="region of interest" description="Disordered" evidence="1">
    <location>
        <begin position="1"/>
        <end position="36"/>
    </location>
</feature>
<dbReference type="Proteomes" id="UP000494274">
    <property type="component" value="Unassembled WGS sequence"/>
</dbReference>